<evidence type="ECO:0000313" key="3">
    <source>
        <dbReference type="EMBL" id="RKO71284.1"/>
    </source>
</evidence>
<dbReference type="InterPro" id="IPR013431">
    <property type="entry name" value="Delta_60_rpt"/>
</dbReference>
<organism evidence="3 4">
    <name type="scientific">Sphingobacterium puteale</name>
    <dbReference type="NCBI Taxonomy" id="2420510"/>
    <lineage>
        <taxon>Bacteria</taxon>
        <taxon>Pseudomonadati</taxon>
        <taxon>Bacteroidota</taxon>
        <taxon>Sphingobacteriia</taxon>
        <taxon>Sphingobacteriales</taxon>
        <taxon>Sphingobacteriaceae</taxon>
        <taxon>Sphingobacterium</taxon>
    </lineage>
</organism>
<dbReference type="Pfam" id="PF17164">
    <property type="entry name" value="DUF5122"/>
    <property type="match status" value="2"/>
</dbReference>
<sequence length="531" mass="57142">MKRIKLDKIWYAMLVLALGFSSCSKDIALGTDPYAGGKESLGVGFYTSYANPEIAKPGELVDFYVKGIKPYLGKINFSVNDTKVEVITAKDSLVTIKVPAEISSGNAKIEVDGQVFYGPRLDIEGNASLDENYGMVNGFRFAVSDILPNAGGYIVTGSFINFENEAVDKKVFRNGIHFIDANGKSATTMTFGEGASGGGGINSVTKMTDGKFVIGGPFGTFDKRRVNNIAKLNTDGKLDTMIVDVVNTTDNPRNSRDTVSAFNGGILGNAPLKVFAVSDNMVVAVGNFKDYYKIDYTYSSRDNRRYLLTEAKNVIRMKADGSLDSTFAFKNQGANGNIMDAALIDNDRVVIVGAFTSYNGKAVPGIACIKKDGTLDPSFNLAGTIDRILKITYNEQLKKIAIAGVFKGLGANGKVNGAAILNTDGTVDDQFVFQDAGNGIPTFAQVLNNGRVIIDGTMESYNNVRRTNMLILEKDGSLLQKYNSQAPFSGAIRKVVETKSSLGLPALLIGGSISQYGKKTVGNFFRLEVKE</sequence>
<dbReference type="EMBL" id="RBWS01000008">
    <property type="protein sequence ID" value="RKO71284.1"/>
    <property type="molecule type" value="Genomic_DNA"/>
</dbReference>
<reference evidence="3 4" key="1">
    <citation type="submission" date="2018-10" db="EMBL/GenBank/DDBJ databases">
        <title>Sphingobacterium sp. M05W1-28.</title>
        <authorList>
            <person name="Cai H."/>
        </authorList>
    </citation>
    <scope>NUCLEOTIDE SEQUENCE [LARGE SCALE GENOMIC DNA]</scope>
    <source>
        <strain evidence="3 4">M05W1-28</strain>
    </source>
</reference>
<accession>A0A420VY60</accession>
<comment type="caution">
    <text evidence="3">The sequence shown here is derived from an EMBL/GenBank/DDBJ whole genome shotgun (WGS) entry which is preliminary data.</text>
</comment>
<proteinExistence type="predicted"/>
<gene>
    <name evidence="3" type="ORF">D7322_10970</name>
</gene>
<dbReference type="AlphaFoldDB" id="A0A420VY60"/>
<dbReference type="PROSITE" id="PS51257">
    <property type="entry name" value="PROKAR_LIPOPROTEIN"/>
    <property type="match status" value="1"/>
</dbReference>
<dbReference type="Gene3D" id="2.80.10.50">
    <property type="match status" value="1"/>
</dbReference>
<dbReference type="RefSeq" id="WP_121124155.1">
    <property type="nucleotide sequence ID" value="NZ_RBWS01000008.1"/>
</dbReference>
<evidence type="ECO:0000259" key="2">
    <source>
        <dbReference type="Pfam" id="PF16400"/>
    </source>
</evidence>
<keyword evidence="1" id="KW-0732">Signal</keyword>
<feature type="chain" id="PRO_5019421884" evidence="1">
    <location>
        <begin position="25"/>
        <end position="531"/>
    </location>
</feature>
<feature type="domain" description="DUF5008" evidence="2">
    <location>
        <begin position="22"/>
        <end position="119"/>
    </location>
</feature>
<name>A0A420VY60_9SPHI</name>
<dbReference type="InterPro" id="IPR032175">
    <property type="entry name" value="DUF5008"/>
</dbReference>
<evidence type="ECO:0000256" key="1">
    <source>
        <dbReference type="SAM" id="SignalP"/>
    </source>
</evidence>
<protein>
    <submittedName>
        <fullName evidence="3">DUF5008 domain-containing protein</fullName>
    </submittedName>
</protein>
<keyword evidence="4" id="KW-1185">Reference proteome</keyword>
<feature type="signal peptide" evidence="1">
    <location>
        <begin position="1"/>
        <end position="24"/>
    </location>
</feature>
<dbReference type="OrthoDB" id="9805017at2"/>
<dbReference type="Proteomes" id="UP000282423">
    <property type="component" value="Unassembled WGS sequence"/>
</dbReference>
<evidence type="ECO:0000313" key="4">
    <source>
        <dbReference type="Proteomes" id="UP000282423"/>
    </source>
</evidence>
<dbReference type="Pfam" id="PF16400">
    <property type="entry name" value="DUF5008"/>
    <property type="match status" value="1"/>
</dbReference>